<reference evidence="5" key="1">
    <citation type="submission" date="2021-06" db="EMBL/GenBank/DDBJ databases">
        <authorList>
            <person name="Hodson N. C."/>
            <person name="Mongue J. A."/>
            <person name="Jaron S. K."/>
        </authorList>
    </citation>
    <scope>NUCLEOTIDE SEQUENCE</scope>
</reference>
<dbReference type="PROSITE" id="PS00624">
    <property type="entry name" value="GMC_OXRED_2"/>
    <property type="match status" value="1"/>
</dbReference>
<evidence type="ECO:0000256" key="2">
    <source>
        <dbReference type="ARBA" id="ARBA00022630"/>
    </source>
</evidence>
<sequence length="605" mass="68713">MEPFQTFFQEHDEHGVLPAVVHEKPKTSKFEDSNNVFDFIVVGGGSAGAVVANRLSRNNKVLLLEAGTDPLPMQSIPGFTLEFMHSPYVDWMYRTVPQKYSHFGQIHENVSMWPRGKTLGGSSTLNYMLYKSLAYYDGQYKENSEHYGRGSQEIGLNVESKPEETIPLLPYIIEAGKELGFDNVSDLNGPQRTGFGTIEYTQKRGARHGTYDAYIRPIKHRKNLVISRLSHAIKIKLNRHNHAIGVWYSRHGKTHLARARKEIILSCGAVGSPQLLMLSGIGPKEHLQSVNIKPRIDLPVGQNLKDHLAVILHSVILDNTEKKWSIFPDYDYNPWALFNYLSEGKGPFSFPSPFSSQGFISTSIEKSMEWPNLQLYTSSLGLYDLLASDLSRLMGFKQEPIEMILKDQFGKNAFSSLVTLVRPKSVGEILLRDRNPESHPLINPNYLNDPRDVQAIVEGAQFSRKMFEDTQVLKKLRAKMTRQPLPGCEGHEIFSSDYWECYVRHLCMTLYHPAGTCAMGRGNNDPKTVVDTTLRVLNSRWLRVVDASIMPEIVNGNTNSPTIMIAEKASDIIREYWSEQYLVSPIVEYLFDQHFRAKCFYSVMV</sequence>
<dbReference type="AlphaFoldDB" id="A0A8J2Q0Q7"/>
<dbReference type="GO" id="GO:0016614">
    <property type="term" value="F:oxidoreductase activity, acting on CH-OH group of donors"/>
    <property type="evidence" value="ECO:0007669"/>
    <property type="project" value="InterPro"/>
</dbReference>
<dbReference type="PANTHER" id="PTHR11552:SF147">
    <property type="entry name" value="CHOLINE DEHYDROGENASE, MITOCHONDRIAL"/>
    <property type="match status" value="1"/>
</dbReference>
<dbReference type="Proteomes" id="UP000708208">
    <property type="component" value="Unassembled WGS sequence"/>
</dbReference>
<dbReference type="EMBL" id="CAJVCH010570789">
    <property type="protein sequence ID" value="CAG7835887.1"/>
    <property type="molecule type" value="Genomic_DNA"/>
</dbReference>
<evidence type="ECO:0000256" key="1">
    <source>
        <dbReference type="ARBA" id="ARBA00001974"/>
    </source>
</evidence>
<accession>A0A8J2Q0Q7</accession>
<evidence type="ECO:0000313" key="5">
    <source>
        <dbReference type="EMBL" id="CAG7835887.1"/>
    </source>
</evidence>
<comment type="cofactor">
    <cofactor evidence="1">
        <name>FAD</name>
        <dbReference type="ChEBI" id="CHEBI:57692"/>
    </cofactor>
</comment>
<dbReference type="Pfam" id="PF00732">
    <property type="entry name" value="GMC_oxred_N"/>
    <property type="match status" value="1"/>
</dbReference>
<keyword evidence="6" id="KW-1185">Reference proteome</keyword>
<protein>
    <recommendedName>
        <fullName evidence="4">Glucose-methanol-choline oxidoreductase N-terminal domain-containing protein</fullName>
    </recommendedName>
</protein>
<proteinExistence type="predicted"/>
<feature type="domain" description="Glucose-methanol-choline oxidoreductase N-terminal" evidence="4">
    <location>
        <begin position="268"/>
        <end position="282"/>
    </location>
</feature>
<dbReference type="InterPro" id="IPR007867">
    <property type="entry name" value="GMC_OxRtase_C"/>
</dbReference>
<comment type="caution">
    <text evidence="5">The sequence shown here is derived from an EMBL/GenBank/DDBJ whole genome shotgun (WGS) entry which is preliminary data.</text>
</comment>
<dbReference type="Pfam" id="PF05199">
    <property type="entry name" value="GMC_oxred_C"/>
    <property type="match status" value="1"/>
</dbReference>
<dbReference type="PANTHER" id="PTHR11552">
    <property type="entry name" value="GLUCOSE-METHANOL-CHOLINE GMC OXIDOREDUCTASE"/>
    <property type="match status" value="1"/>
</dbReference>
<gene>
    <name evidence="5" type="ORF">AFUS01_LOCUS45202</name>
</gene>
<keyword evidence="2" id="KW-0285">Flavoprotein</keyword>
<evidence type="ECO:0000313" key="6">
    <source>
        <dbReference type="Proteomes" id="UP000708208"/>
    </source>
</evidence>
<dbReference type="PIRSF" id="PIRSF000137">
    <property type="entry name" value="Alcohol_oxidase"/>
    <property type="match status" value="1"/>
</dbReference>
<dbReference type="InterPro" id="IPR012132">
    <property type="entry name" value="GMC_OxRdtase"/>
</dbReference>
<evidence type="ECO:0000259" key="4">
    <source>
        <dbReference type="PROSITE" id="PS00624"/>
    </source>
</evidence>
<keyword evidence="3" id="KW-0274">FAD</keyword>
<organism evidence="5 6">
    <name type="scientific">Allacma fusca</name>
    <dbReference type="NCBI Taxonomy" id="39272"/>
    <lineage>
        <taxon>Eukaryota</taxon>
        <taxon>Metazoa</taxon>
        <taxon>Ecdysozoa</taxon>
        <taxon>Arthropoda</taxon>
        <taxon>Hexapoda</taxon>
        <taxon>Collembola</taxon>
        <taxon>Symphypleona</taxon>
        <taxon>Sminthuridae</taxon>
        <taxon>Allacma</taxon>
    </lineage>
</organism>
<dbReference type="OrthoDB" id="269227at2759"/>
<evidence type="ECO:0000256" key="3">
    <source>
        <dbReference type="ARBA" id="ARBA00022827"/>
    </source>
</evidence>
<name>A0A8J2Q0Q7_9HEXA</name>
<dbReference type="InterPro" id="IPR000172">
    <property type="entry name" value="GMC_OxRdtase_N"/>
</dbReference>
<dbReference type="GO" id="GO:0050660">
    <property type="term" value="F:flavin adenine dinucleotide binding"/>
    <property type="evidence" value="ECO:0007669"/>
    <property type="project" value="InterPro"/>
</dbReference>